<dbReference type="PANTHER" id="PTHR31669:SF299">
    <property type="entry name" value="PROTEIN FAR1-RELATED SEQUENCE"/>
    <property type="match status" value="1"/>
</dbReference>
<evidence type="ECO:0000259" key="7">
    <source>
        <dbReference type="PROSITE" id="PS50966"/>
    </source>
</evidence>
<dbReference type="GO" id="GO:0006355">
    <property type="term" value="P:regulation of DNA-templated transcription"/>
    <property type="evidence" value="ECO:0007669"/>
    <property type="project" value="UniProtKB-UniRule"/>
</dbReference>
<dbReference type="GO" id="GO:0005634">
    <property type="term" value="C:nucleus"/>
    <property type="evidence" value="ECO:0007669"/>
    <property type="project" value="UniProtKB-SubCell"/>
</dbReference>
<evidence type="ECO:0000256" key="2">
    <source>
        <dbReference type="ARBA" id="ARBA00022723"/>
    </source>
</evidence>
<dbReference type="Pfam" id="PF04434">
    <property type="entry name" value="SWIM"/>
    <property type="match status" value="1"/>
</dbReference>
<name>A0A2G9H4G6_9LAMI</name>
<evidence type="ECO:0000256" key="3">
    <source>
        <dbReference type="ARBA" id="ARBA00022771"/>
    </source>
</evidence>
<dbReference type="OrthoDB" id="2402896at2759"/>
<evidence type="ECO:0000256" key="5">
    <source>
        <dbReference type="PROSITE-ProRule" id="PRU00325"/>
    </source>
</evidence>
<accession>A0A2G9H4G6</accession>
<dbReference type="AlphaFoldDB" id="A0A2G9H4G6"/>
<dbReference type="InterPro" id="IPR004330">
    <property type="entry name" value="FAR1_DNA_bnd_dom"/>
</dbReference>
<comment type="caution">
    <text evidence="8">The sequence shown here is derived from an EMBL/GenBank/DDBJ whole genome shotgun (WGS) entry which is preliminary data.</text>
</comment>
<evidence type="ECO:0000256" key="4">
    <source>
        <dbReference type="ARBA" id="ARBA00022833"/>
    </source>
</evidence>
<dbReference type="PROSITE" id="PS50966">
    <property type="entry name" value="ZF_SWIM"/>
    <property type="match status" value="1"/>
</dbReference>
<organism evidence="8 9">
    <name type="scientific">Handroanthus impetiginosus</name>
    <dbReference type="NCBI Taxonomy" id="429701"/>
    <lineage>
        <taxon>Eukaryota</taxon>
        <taxon>Viridiplantae</taxon>
        <taxon>Streptophyta</taxon>
        <taxon>Embryophyta</taxon>
        <taxon>Tracheophyta</taxon>
        <taxon>Spermatophyta</taxon>
        <taxon>Magnoliopsida</taxon>
        <taxon>eudicotyledons</taxon>
        <taxon>Gunneridae</taxon>
        <taxon>Pentapetalae</taxon>
        <taxon>asterids</taxon>
        <taxon>lamiids</taxon>
        <taxon>Lamiales</taxon>
        <taxon>Bignoniaceae</taxon>
        <taxon>Crescentiina</taxon>
        <taxon>Tabebuia alliance</taxon>
        <taxon>Handroanthus</taxon>
    </lineage>
</organism>
<dbReference type="GO" id="GO:0008270">
    <property type="term" value="F:zinc ion binding"/>
    <property type="evidence" value="ECO:0007669"/>
    <property type="project" value="UniProtKB-UniRule"/>
</dbReference>
<protein>
    <recommendedName>
        <fullName evidence="6">Protein FAR1-RELATED SEQUENCE</fullName>
    </recommendedName>
</protein>
<gene>
    <name evidence="8" type="ORF">CDL12_14969</name>
</gene>
<comment type="similarity">
    <text evidence="1 6">Belongs to the FHY3/FAR1 family.</text>
</comment>
<evidence type="ECO:0000313" key="9">
    <source>
        <dbReference type="Proteomes" id="UP000231279"/>
    </source>
</evidence>
<keyword evidence="6" id="KW-0539">Nucleus</keyword>
<dbReference type="EMBL" id="NKXS01002697">
    <property type="protein sequence ID" value="PIN12418.1"/>
    <property type="molecule type" value="Genomic_DNA"/>
</dbReference>
<proteinExistence type="inferred from homology"/>
<evidence type="ECO:0000256" key="1">
    <source>
        <dbReference type="ARBA" id="ARBA00005889"/>
    </source>
</evidence>
<dbReference type="InterPro" id="IPR006564">
    <property type="entry name" value="Znf_PMZ"/>
</dbReference>
<evidence type="ECO:0000256" key="6">
    <source>
        <dbReference type="RuleBase" id="RU367018"/>
    </source>
</evidence>
<dbReference type="Proteomes" id="UP000231279">
    <property type="component" value="Unassembled WGS sequence"/>
</dbReference>
<dbReference type="Pfam" id="PF03101">
    <property type="entry name" value="FAR1"/>
    <property type="match status" value="1"/>
</dbReference>
<reference evidence="9" key="1">
    <citation type="journal article" date="2018" name="Gigascience">
        <title>Genome assembly of the Pink Ipe (Handroanthus impetiginosus, Bignoniaceae), a highly valued, ecologically keystone Neotropical timber forest tree.</title>
        <authorList>
            <person name="Silva-Junior O.B."/>
            <person name="Grattapaglia D."/>
            <person name="Novaes E."/>
            <person name="Collevatti R.G."/>
        </authorList>
    </citation>
    <scope>NUCLEOTIDE SEQUENCE [LARGE SCALE GENOMIC DNA]</scope>
    <source>
        <strain evidence="9">cv. UFG-1</strain>
    </source>
</reference>
<keyword evidence="3 5" id="KW-0863">Zinc-finger</keyword>
<dbReference type="InterPro" id="IPR007527">
    <property type="entry name" value="Znf_SWIM"/>
</dbReference>
<sequence length="706" mass="81580">MKLDRTFLGLELDIDNRFFSGTLLAIRTGSSAPKSYSISCCTVGITPRVKLTEKESSTLTILHNGNTGIAQGKTWRRKRLTKREEKLIRTLQEMDINNCDNFTPRRKLEFISNDAIKEKHDHLDDSKSPIIESHSAILEEKIPKIGMEFDSEKAAYKFYNEYAREAGFSIRKHTVHKDITGKIIDRSFCCACQGHRQKDKRDVNIKSHRPETRKGCPAMMSINGRYIGKYKVVNFVAKHTGHNLVSPSKTHLLRSLRNINVAQTSQADDIDSSGIAPKAGFALMAKQRTVEMKIGDTGGVLEYLQQRQLDDPNFFYAIQIDEDDLIANILWVDAQMMADYAHFGDVVCFDTTYRKNKEGRPFALFDGVNHHKQTIVFGAALIYDETTSTFIWLFDTFARAMSGKQPQTILTDQDAAMAKALAIKWPKTYHRLCIWHIYQNAAMHLSHVFTHFVSFSKDFSSCIYDYEEEEEFLNAWQEMLEKYGLQSNKWLERMFKIREKWALVYGRQIFCADLTTTQRSESMKSVLKRYHNLLQFFNHIDRLIDDRRYEELKADLRTCHSTPVSSFPVEILKHAASIYTHEVFELFQDEVRKTYDSTVELYDQSGEILEYKVTPYKRHYQHRVLFEPSQGKVSCSCKKFEFAGILCLHALKVLSLKNIVKIPELYIKKRWTKKAKTNVVKIQSSGLLAELVGPMNEKEEKKMIGI</sequence>
<dbReference type="InterPro" id="IPR031052">
    <property type="entry name" value="FHY3/FAR1"/>
</dbReference>
<keyword evidence="9" id="KW-1185">Reference proteome</keyword>
<dbReference type="SMART" id="SM00575">
    <property type="entry name" value="ZnF_PMZ"/>
    <property type="match status" value="1"/>
</dbReference>
<keyword evidence="4 6" id="KW-0862">Zinc</keyword>
<dbReference type="Pfam" id="PF10551">
    <property type="entry name" value="MULE"/>
    <property type="match status" value="1"/>
</dbReference>
<comment type="function">
    <text evidence="6">Putative transcription activator involved in regulating light control of development.</text>
</comment>
<dbReference type="STRING" id="429701.A0A2G9H4G6"/>
<dbReference type="InterPro" id="IPR018289">
    <property type="entry name" value="MULE_transposase_dom"/>
</dbReference>
<comment type="subcellular location">
    <subcellularLocation>
        <location evidence="6">Nucleus</location>
    </subcellularLocation>
</comment>
<evidence type="ECO:0000313" key="8">
    <source>
        <dbReference type="EMBL" id="PIN12418.1"/>
    </source>
</evidence>
<keyword evidence="2 6" id="KW-0479">Metal-binding</keyword>
<dbReference type="PANTHER" id="PTHR31669">
    <property type="entry name" value="PROTEIN FAR1-RELATED SEQUENCE 10-RELATED"/>
    <property type="match status" value="1"/>
</dbReference>
<feature type="domain" description="SWIM-type" evidence="7">
    <location>
        <begin position="620"/>
        <end position="658"/>
    </location>
</feature>